<dbReference type="RefSeq" id="XP_003867200.1">
    <property type="nucleotide sequence ID" value="XM_003867152.1"/>
</dbReference>
<dbReference type="SUPFAM" id="SSF53697">
    <property type="entry name" value="SIS domain"/>
    <property type="match status" value="1"/>
</dbReference>
<proteinExistence type="predicted"/>
<evidence type="ECO:0000259" key="2">
    <source>
        <dbReference type="PROSITE" id="PS51464"/>
    </source>
</evidence>
<dbReference type="OrthoDB" id="1872003at2759"/>
<feature type="domain" description="SIS" evidence="2">
    <location>
        <begin position="60"/>
        <end position="208"/>
    </location>
</feature>
<sequence>MFPSTATSVHPQLNQSIINLCHNSILNTIKLENEAVAHLQHQYTTDSFSIENLINSITALYQTHSHGGKIIITGIGKSHKLASKLVATFNSLSIQASCLHPSEALHGDLGIIDDANDCLIMLTASGNTPELINLLPYLSMNLPIILLTCNKFSNLSTSNRVHSLLLAELPNSHNEEAIHGIPAPTVSTTLSLILADSVILALSEIIESDLIKRKKLFGLKHPGGSIGAYLNSDTGSSLTSDGSTTSLLSLKNEQQHGRSKSATITTTTTTTQSNTKEDHTLSTTMTPVTISKTSSISSDGHGLEIYTPPHQKSQVNNDVSSTNVKHVSHDEIIKIEEMTILKWITLFDTFQIKQTDLKIDVSQVRQLYRQYCSDDDTQEESNWSKFKWELLRSFK</sequence>
<dbReference type="eggNOG" id="ENOG502RDRP">
    <property type="taxonomic scope" value="Eukaryota"/>
</dbReference>
<dbReference type="AlphaFoldDB" id="H8WZ94"/>
<feature type="region of interest" description="Disordered" evidence="1">
    <location>
        <begin position="251"/>
        <end position="282"/>
    </location>
</feature>
<organism evidence="3 4">
    <name type="scientific">Candida orthopsilosis (strain 90-125)</name>
    <name type="common">Yeast</name>
    <dbReference type="NCBI Taxonomy" id="1136231"/>
    <lineage>
        <taxon>Eukaryota</taxon>
        <taxon>Fungi</taxon>
        <taxon>Dikarya</taxon>
        <taxon>Ascomycota</taxon>
        <taxon>Saccharomycotina</taxon>
        <taxon>Pichiomycetes</taxon>
        <taxon>Debaryomycetaceae</taxon>
        <taxon>Candida/Lodderomyces clade</taxon>
        <taxon>Candida</taxon>
    </lineage>
</organism>
<evidence type="ECO:0000256" key="1">
    <source>
        <dbReference type="SAM" id="MobiDB-lite"/>
    </source>
</evidence>
<dbReference type="GO" id="GO:1901135">
    <property type="term" value="P:carbohydrate derivative metabolic process"/>
    <property type="evidence" value="ECO:0007669"/>
    <property type="project" value="InterPro"/>
</dbReference>
<dbReference type="PROSITE" id="PS51464">
    <property type="entry name" value="SIS"/>
    <property type="match status" value="1"/>
</dbReference>
<dbReference type="Pfam" id="PF01380">
    <property type="entry name" value="SIS"/>
    <property type="match status" value="1"/>
</dbReference>
<dbReference type="PANTHER" id="PTHR38418">
    <property type="entry name" value="SUGAR ISOMERASE, KPSF/GUTQ (AFU_ORTHOLOGUE AFUA_6G08860)"/>
    <property type="match status" value="1"/>
</dbReference>
<accession>H8WZ94</accession>
<dbReference type="EMBL" id="HE681720">
    <property type="protein sequence ID" value="CCG21762.1"/>
    <property type="molecule type" value="Genomic_DNA"/>
</dbReference>
<gene>
    <name evidence="3" type="ORF">CORT_0B00400</name>
</gene>
<dbReference type="KEGG" id="cot:CORT_0B00400"/>
<dbReference type="InterPro" id="IPR001347">
    <property type="entry name" value="SIS_dom"/>
</dbReference>
<evidence type="ECO:0000313" key="4">
    <source>
        <dbReference type="Proteomes" id="UP000005018"/>
    </source>
</evidence>
<evidence type="ECO:0000313" key="3">
    <source>
        <dbReference type="EMBL" id="CCG21762.1"/>
    </source>
</evidence>
<dbReference type="PANTHER" id="PTHR38418:SF2">
    <property type="entry name" value="SUGAR ISOMERASE, KPSF_GUTQ (AFU_ORTHOLOGUE AFUA_6G08860)"/>
    <property type="match status" value="1"/>
</dbReference>
<dbReference type="GO" id="GO:0097367">
    <property type="term" value="F:carbohydrate derivative binding"/>
    <property type="evidence" value="ECO:0007669"/>
    <property type="project" value="InterPro"/>
</dbReference>
<dbReference type="InterPro" id="IPR046348">
    <property type="entry name" value="SIS_dom_sf"/>
</dbReference>
<name>H8WZ94_CANO9</name>
<dbReference type="GeneID" id="14538285"/>
<dbReference type="HOGENOM" id="CLU_040681_2_0_1"/>
<dbReference type="Gene3D" id="3.40.50.10490">
    <property type="entry name" value="Glucose-6-phosphate isomerase like protein, domain 1"/>
    <property type="match status" value="1"/>
</dbReference>
<keyword evidence="4" id="KW-1185">Reference proteome</keyword>
<protein>
    <recommendedName>
        <fullName evidence="2">SIS domain-containing protein</fullName>
    </recommendedName>
</protein>
<reference evidence="3 4" key="1">
    <citation type="journal article" date="2012" name="PLoS ONE">
        <title>Sequence and analysis of the genome of the pathogenic yeast Candida orthopsilosis.</title>
        <authorList>
            <person name="Riccombeni A."/>
            <person name="Vidanes G."/>
            <person name="Proux-Wera E."/>
            <person name="Wolfe K.H."/>
            <person name="Butler G."/>
        </authorList>
    </citation>
    <scope>NUCLEOTIDE SEQUENCE [LARGE SCALE GENOMIC DNA]</scope>
    <source>
        <strain evidence="3 4">Co 90-125</strain>
    </source>
</reference>
<dbReference type="Proteomes" id="UP000005018">
    <property type="component" value="Chromosome 2"/>
</dbReference>